<gene>
    <name evidence="2" type="ORF">Plec18167_008089</name>
</gene>
<protein>
    <recommendedName>
        <fullName evidence="1">DUF7730 domain-containing protein</fullName>
    </recommendedName>
</protein>
<keyword evidence="3" id="KW-1185">Reference proteome</keyword>
<evidence type="ECO:0000313" key="3">
    <source>
        <dbReference type="Proteomes" id="UP001583193"/>
    </source>
</evidence>
<comment type="caution">
    <text evidence="2">The sequence shown here is derived from an EMBL/GenBank/DDBJ whole genome shotgun (WGS) entry which is preliminary data.</text>
</comment>
<name>A0ABR3WZ04_9EURO</name>
<proteinExistence type="predicted"/>
<reference evidence="2 3" key="1">
    <citation type="journal article" date="2024" name="IMA Fungus">
        <title>IMA Genome - F19 : A genome assembly and annotation guide to empower mycologists, including annotated draft genome sequences of Ceratocystis pirilliformis, Diaporthe australafricana, Fusarium ophioides, Paecilomyces lecythidis, and Sporothrix stenoceras.</title>
        <authorList>
            <person name="Aylward J."/>
            <person name="Wilson A.M."/>
            <person name="Visagie C.M."/>
            <person name="Spraker J."/>
            <person name="Barnes I."/>
            <person name="Buitendag C."/>
            <person name="Ceriani C."/>
            <person name="Del Mar Angel L."/>
            <person name="du Plessis D."/>
            <person name="Fuchs T."/>
            <person name="Gasser K."/>
            <person name="Kramer D."/>
            <person name="Li W."/>
            <person name="Munsamy K."/>
            <person name="Piso A."/>
            <person name="Price J.L."/>
            <person name="Sonnekus B."/>
            <person name="Thomas C."/>
            <person name="van der Nest A."/>
            <person name="van Dijk A."/>
            <person name="van Heerden A."/>
            <person name="van Vuuren N."/>
            <person name="Yilmaz N."/>
            <person name="Duong T.A."/>
            <person name="van der Merwe N.A."/>
            <person name="Wingfield M.J."/>
            <person name="Wingfield B.D."/>
        </authorList>
    </citation>
    <scope>NUCLEOTIDE SEQUENCE [LARGE SCALE GENOMIC DNA]</scope>
    <source>
        <strain evidence="2 3">CMW 18167</strain>
    </source>
</reference>
<accession>A0ABR3WZ04</accession>
<evidence type="ECO:0000313" key="2">
    <source>
        <dbReference type="EMBL" id="KAL1868784.1"/>
    </source>
</evidence>
<dbReference type="Pfam" id="PF24864">
    <property type="entry name" value="DUF7730"/>
    <property type="match status" value="2"/>
</dbReference>
<dbReference type="EMBL" id="JAVDPF010000037">
    <property type="protein sequence ID" value="KAL1868784.1"/>
    <property type="molecule type" value="Genomic_DNA"/>
</dbReference>
<dbReference type="Proteomes" id="UP001583193">
    <property type="component" value="Unassembled WGS sequence"/>
</dbReference>
<dbReference type="InterPro" id="IPR056632">
    <property type="entry name" value="DUF7730"/>
</dbReference>
<feature type="domain" description="DUF7730" evidence="1">
    <location>
        <begin position="115"/>
        <end position="254"/>
    </location>
</feature>
<feature type="domain" description="DUF7730" evidence="1">
    <location>
        <begin position="70"/>
        <end position="106"/>
    </location>
</feature>
<evidence type="ECO:0000259" key="1">
    <source>
        <dbReference type="Pfam" id="PF24864"/>
    </source>
</evidence>
<organism evidence="2 3">
    <name type="scientific">Paecilomyces lecythidis</name>
    <dbReference type="NCBI Taxonomy" id="3004212"/>
    <lineage>
        <taxon>Eukaryota</taxon>
        <taxon>Fungi</taxon>
        <taxon>Dikarya</taxon>
        <taxon>Ascomycota</taxon>
        <taxon>Pezizomycotina</taxon>
        <taxon>Eurotiomycetes</taxon>
        <taxon>Eurotiomycetidae</taxon>
        <taxon>Eurotiales</taxon>
        <taxon>Thermoascaceae</taxon>
        <taxon>Paecilomyces</taxon>
    </lineage>
</organism>
<dbReference type="PANTHER" id="PTHR38790">
    <property type="entry name" value="2EXR DOMAIN-CONTAINING PROTEIN-RELATED"/>
    <property type="match status" value="1"/>
</dbReference>
<sequence>MVTCWFSSPFKHRRQIDLEKKMHRERHLENALVPLPSTRQRSLSIPLIQEPLPGSSKSKRNKKNKQWLSNQLQSSFFSKLPAEIRRKIYIEVIGGQVLNIFKDETARYVKWIPQKKTLLALPMTCRRIYSETIDLLYSHNTLFFNDFDTILWFVSTILPQRLAAIRTLHVEWDCVCFWHARMRPPPPYDRDTWMRVWDTIPAMTGLRELMVRIWNGPRMDAITERDVFKPLRAMTGLERFELELPWRYQGVEGEEEEEVHRDAPFKIRRVRRDYDMTNLE</sequence>